<evidence type="ECO:0000259" key="2">
    <source>
        <dbReference type="Pfam" id="PF03372"/>
    </source>
</evidence>
<dbReference type="InterPro" id="IPR005135">
    <property type="entry name" value="Endo/exonuclease/phosphatase"/>
</dbReference>
<dbReference type="Proteomes" id="UP000815677">
    <property type="component" value="Unassembled WGS sequence"/>
</dbReference>
<feature type="region of interest" description="Disordered" evidence="1">
    <location>
        <begin position="1"/>
        <end position="22"/>
    </location>
</feature>
<reference evidence="3" key="1">
    <citation type="submission" date="2014-09" db="EMBL/GenBank/DDBJ databases">
        <title>Genome sequence of the luminous mushroom Mycena chlorophos for searching fungal bioluminescence genes.</title>
        <authorList>
            <person name="Tanaka Y."/>
            <person name="Kasuga D."/>
            <person name="Oba Y."/>
            <person name="Hase S."/>
            <person name="Sato K."/>
            <person name="Oba Y."/>
            <person name="Sakakibara Y."/>
        </authorList>
    </citation>
    <scope>NUCLEOTIDE SEQUENCE</scope>
</reference>
<keyword evidence="4" id="KW-1185">Reference proteome</keyword>
<name>A0ABQ0L8Y6_MYCCL</name>
<dbReference type="Pfam" id="PF03372">
    <property type="entry name" value="Exo_endo_phos"/>
    <property type="match status" value="1"/>
</dbReference>
<dbReference type="EMBL" id="DF843839">
    <property type="protein sequence ID" value="GAT47627.1"/>
    <property type="molecule type" value="Genomic_DNA"/>
</dbReference>
<gene>
    <name evidence="3" type="ORF">MCHLO_05082</name>
</gene>
<protein>
    <recommendedName>
        <fullName evidence="2">Endonuclease/exonuclease/phosphatase domain-containing protein</fullName>
    </recommendedName>
</protein>
<accession>A0ABQ0L8Y6</accession>
<organism evidence="3 4">
    <name type="scientific">Mycena chlorophos</name>
    <name type="common">Agaric fungus</name>
    <name type="synonym">Agaricus chlorophos</name>
    <dbReference type="NCBI Taxonomy" id="658473"/>
    <lineage>
        <taxon>Eukaryota</taxon>
        <taxon>Fungi</taxon>
        <taxon>Dikarya</taxon>
        <taxon>Basidiomycota</taxon>
        <taxon>Agaricomycotina</taxon>
        <taxon>Agaricomycetes</taxon>
        <taxon>Agaricomycetidae</taxon>
        <taxon>Agaricales</taxon>
        <taxon>Marasmiineae</taxon>
        <taxon>Mycenaceae</taxon>
        <taxon>Mycena</taxon>
    </lineage>
</organism>
<dbReference type="InterPro" id="IPR036691">
    <property type="entry name" value="Endo/exonu/phosph_ase_sf"/>
</dbReference>
<dbReference type="Gene3D" id="3.60.10.10">
    <property type="entry name" value="Endonuclease/exonuclease/phosphatase"/>
    <property type="match status" value="1"/>
</dbReference>
<dbReference type="SUPFAM" id="SSF56219">
    <property type="entry name" value="DNase I-like"/>
    <property type="match status" value="1"/>
</dbReference>
<feature type="domain" description="Endonuclease/exonuclease/phosphatase" evidence="2">
    <location>
        <begin position="230"/>
        <end position="469"/>
    </location>
</feature>
<evidence type="ECO:0000256" key="1">
    <source>
        <dbReference type="SAM" id="MobiDB-lite"/>
    </source>
</evidence>
<proteinExistence type="predicted"/>
<evidence type="ECO:0000313" key="4">
    <source>
        <dbReference type="Proteomes" id="UP000815677"/>
    </source>
</evidence>
<sequence length="650" mass="71052">MLHHPLHGQALTPSAASKPIAPLPQIKLRAPRPAPETAPSQVALPQAKFGFGQITFMDGTPFVPPKDYAAPEDPSYKDSTPFLAPQTGPTFLEIGNDVIEVAPTSCKRAREESPPTFASDDFESFSDIYLWDVFVDGKDTPRQLGERAVKHCGMDPKVVIGCQMWRNHEKVLSIRFNGEKAAHRFFSIMKGDECPPLMKNLHVATPKMFGKRPEKKAANTRKNPCRTLLAWNIDGRLALKLTDPDFVEIVKEADIVFIQETFMRNDEELTLDLPQGYDVVARARPDIPGSNAIWGGVTVLIRRGIEYRVVEHLTAPDIIVLDLGNMFFVGSYVLPAGSNWQAWTDIDPKIRLAEALTYCSSAPSKPLLAMGDINARIANLTPSTSPYKRLSSDDKEADTRGRWLLALCKGLNLVILNGTIKEAAVPGAFTSFQPRGATVIDFAICSPSLLERLETGALVIARQAKWSDHATLSIEVAADRVPEVPRFPRAPPMQFPGETKLDRLAADAVRAGVDSEGHAARLYGLVYDRGSPTSAYISAFAKGPHPAVCVATAAAYWGPPPSKPSPGRACNSAVRIPGAQNLERAGHWAVYLAISSAPKTRPLLIYTSFSWIIRAYCNSSSCTQLCVQKPGLPHGPMRGNPWVSHITDPE</sequence>
<evidence type="ECO:0000313" key="3">
    <source>
        <dbReference type="EMBL" id="GAT47627.1"/>
    </source>
</evidence>